<dbReference type="Proteomes" id="UP000001502">
    <property type="component" value="Chromosome"/>
</dbReference>
<dbReference type="GeneID" id="10836376"/>
<accession>F8DHT6</accession>
<name>F8DHT6_STREP</name>
<dbReference type="EMBL" id="CP002843">
    <property type="protein sequence ID" value="AEH56857.1"/>
    <property type="molecule type" value="Genomic_DNA"/>
</dbReference>
<sequence length="677" mass="80324">MLTKFNDEILELPFKASMKMKNQKELYFTIREITNHLRINWGTYSVGEKPIEIDYGYDFVCKAITESDNDLYINNSISEYLEKRKDSIIVIESIVACLIQRKSNVNIEKRNILKIHKILFDIYNSKVEPFENRYIEREGIELFIEYIFLKLLIYLKTDCYFSIEELVYRYNNLFFPYFFDGSGAIKNNYDTISKNELSKKVSQLKKDGTFGTSDIIELRHKGILSNYVNEKSLSTIEQSYNKLNRLINNSTYSIAKLENFTKECIELSNLINKDFTPFLDISLDNKTTEWKQLLNTFFNEKYVLIYTLWAVDCIIDDVLSYDELSLNFNEYEESFWERYHPLIKIFNREKLKELYYLTLGFILLYEHRIKFGKFDYRYFIYICNTFPEYKNYVEEVRIIFKGTKGSTIFSKAFEKFISQIILPKSKTNIKDRENWKSIKKFITGNINNNALQDVIFDNIKYTDKKISNFLSSVENYYNQIIDDTNKKVIQLNLGKYEIISPVTEPIKEEELEQNNTIILGNFENNGRKELGMIVNGEYSSITVEQLYSPNHTPASKFLLNEFFNSKKYLYRMIYPNHHIDDGIIYFYDLDDTSGRYKTFDNINIENEAILHDTRYGRFSIDLYRKSLKLTENGCYNGLGEYRINLINIKFNWQDHSITSEAYHIEKGKVIVEFEAIG</sequence>
<evidence type="ECO:0000313" key="2">
    <source>
        <dbReference type="Proteomes" id="UP000001502"/>
    </source>
</evidence>
<dbReference type="AlphaFoldDB" id="F8DHT6"/>
<reference evidence="2" key="1">
    <citation type="submission" date="2011-06" db="EMBL/GenBank/DDBJ databases">
        <title>Complete sequence of Streptococcus parasanguinis strain ATCC 15912.</title>
        <authorList>
            <person name="Muzny D."/>
            <person name="Qin X."/>
            <person name="Buhay C."/>
            <person name="Dugan-Rocha S."/>
            <person name="Ding Y."/>
            <person name="Chen G."/>
            <person name="Hawes A."/>
            <person name="Holder M."/>
            <person name="Jhangiani S."/>
            <person name="Johnson A."/>
            <person name="Khan Z."/>
            <person name="Li Z."/>
            <person name="Liu W."/>
            <person name="Liu X."/>
            <person name="Perez L."/>
            <person name="Shen H."/>
            <person name="Wang Q."/>
            <person name="Watt J."/>
            <person name="Xi L."/>
            <person name="Xin Y."/>
            <person name="Zhou J."/>
            <person name="Deng J."/>
            <person name="Jiang H."/>
            <person name="Liu Y."/>
            <person name="Qu J."/>
            <person name="Song X.-Z."/>
            <person name="Zhang L."/>
            <person name="Villasana D."/>
            <person name="Johnson A."/>
            <person name="Liu J."/>
            <person name="Liyanage D."/>
            <person name="Lorensuhewa L."/>
            <person name="Robinson T."/>
            <person name="Song A."/>
            <person name="Song B.-B."/>
            <person name="Dinh H."/>
            <person name="Thornton R."/>
            <person name="Coyle M."/>
            <person name="Francisco L."/>
            <person name="Jackson L."/>
            <person name="Javaid M."/>
            <person name="Korchina V."/>
            <person name="Kovar C."/>
            <person name="Mata R."/>
            <person name="Mathew T."/>
            <person name="Ngo R."/>
            <person name="Nguyen L."/>
            <person name="Nguyen N."/>
            <person name="Okwuonu G."/>
            <person name="Ongeri F."/>
            <person name="Pham C."/>
            <person name="Simmons D."/>
            <person name="Wilczek-Boney K."/>
            <person name="Hale W."/>
            <person name="Jakkamsetti A."/>
            <person name="Pham P."/>
            <person name="Ruth R."/>
            <person name="San Lucas F."/>
            <person name="Warren J."/>
            <person name="Zhang J."/>
            <person name="Zhao Z."/>
            <person name="Zhou C."/>
            <person name="Zhu D."/>
            <person name="Lee S."/>
            <person name="Bess C."/>
            <person name="Blankenburg K."/>
            <person name="Forbes L."/>
            <person name="Fu Q."/>
            <person name="Gubbala S."/>
            <person name="Hirani K."/>
            <person name="Jayaseelan J.C."/>
            <person name="Lara F."/>
            <person name="Munidasa M."/>
            <person name="Palculict T."/>
            <person name="Patil S."/>
            <person name="Pu L.-L."/>
            <person name="Saada N."/>
            <person name="Tang L."/>
            <person name="Weissenberger G."/>
            <person name="Zhu Y."/>
            <person name="Hemphill L."/>
            <person name="Shang Y."/>
            <person name="Youmans B."/>
            <person name="Ayvaz T."/>
            <person name="Ross M."/>
            <person name="Santibanez J."/>
            <person name="Aqrawi P."/>
            <person name="Gross S."/>
            <person name="Joshi V."/>
            <person name="Fowler G."/>
            <person name="Nazareth L."/>
            <person name="Reid J."/>
            <person name="Worley K."/>
            <person name="Petrosino J."/>
            <person name="Highlander S."/>
            <person name="Gibbs R."/>
        </authorList>
    </citation>
    <scope>NUCLEOTIDE SEQUENCE [LARGE SCALE GENOMIC DNA]</scope>
    <source>
        <strain evidence="2">ATCC 15912 / DSM 6778 / CIP 104372 / LMG 14537</strain>
    </source>
</reference>
<protein>
    <submittedName>
        <fullName evidence="1">Uncharacterized protein</fullName>
    </submittedName>
</protein>
<proteinExistence type="predicted"/>
<gene>
    <name evidence="1" type="ordered locus">HMPREF0833_11826</name>
</gene>
<dbReference type="HOGENOM" id="CLU_405922_0_0_9"/>
<evidence type="ECO:0000313" key="1">
    <source>
        <dbReference type="EMBL" id="AEH56857.1"/>
    </source>
</evidence>
<dbReference type="RefSeq" id="WP_013904624.1">
    <property type="nucleotide sequence ID" value="NC_015678.1"/>
</dbReference>
<dbReference type="KEGG" id="scp:HMPREF0833_11826"/>
<organism evidence="1 2">
    <name type="scientific">Streptococcus parasanguinis (strain ATCC 15912 / DSM 6778 / CIP 104372 / LMG 14537)</name>
    <dbReference type="NCBI Taxonomy" id="760570"/>
    <lineage>
        <taxon>Bacteria</taxon>
        <taxon>Bacillati</taxon>
        <taxon>Bacillota</taxon>
        <taxon>Bacilli</taxon>
        <taxon>Lactobacillales</taxon>
        <taxon>Streptococcaceae</taxon>
        <taxon>Streptococcus</taxon>
    </lineage>
</organism>